<keyword evidence="3" id="KW-1185">Reference proteome</keyword>
<sequence>MLSENAGVPPTPPPAPRAGPHDKDLDYDFSHVTVLLLSRVDCVRPLSLFYSDASVDGVEGRSLFPRSRSHAWRRRNVTGGARSRDNLKLRARFIIRLAPLPPRRPRAGPLKAPDTGCRPPAEGRVAAPAPDRHDAHYDHYTTRHCDRAEAAGGRQPSRRQLTTVAHANIWLIAILITINLQAAKVPHRPHSITLCSSIPLHLKSKNLDLKPRTPAPCGVETVNGGDRSPSDQKATRRLLDPNRSRDVYLPDASWGIFMSATRRGQTEKVVLKRERFHASLSPRFCTPGLTLIC</sequence>
<proteinExistence type="predicted"/>
<dbReference type="Proteomes" id="UP000299102">
    <property type="component" value="Unassembled WGS sequence"/>
</dbReference>
<evidence type="ECO:0000313" key="2">
    <source>
        <dbReference type="EMBL" id="GBP43605.1"/>
    </source>
</evidence>
<feature type="compositionally biased region" description="Basic and acidic residues" evidence="1">
    <location>
        <begin position="228"/>
        <end position="241"/>
    </location>
</feature>
<reference evidence="2 3" key="1">
    <citation type="journal article" date="2019" name="Commun. Biol.">
        <title>The bagworm genome reveals a unique fibroin gene that provides high tensile strength.</title>
        <authorList>
            <person name="Kono N."/>
            <person name="Nakamura H."/>
            <person name="Ohtoshi R."/>
            <person name="Tomita M."/>
            <person name="Numata K."/>
            <person name="Arakawa K."/>
        </authorList>
    </citation>
    <scope>NUCLEOTIDE SEQUENCE [LARGE SCALE GENOMIC DNA]</scope>
</reference>
<dbReference type="OrthoDB" id="10070851at2759"/>
<accession>A0A4C1W0L3</accession>
<feature type="region of interest" description="Disordered" evidence="1">
    <location>
        <begin position="220"/>
        <end position="241"/>
    </location>
</feature>
<dbReference type="EMBL" id="BGZK01000439">
    <property type="protein sequence ID" value="GBP43605.1"/>
    <property type="molecule type" value="Genomic_DNA"/>
</dbReference>
<name>A0A4C1W0L3_EUMVA</name>
<gene>
    <name evidence="2" type="ORF">EVAR_32171_1</name>
</gene>
<feature type="region of interest" description="Disordered" evidence="1">
    <location>
        <begin position="1"/>
        <end position="23"/>
    </location>
</feature>
<evidence type="ECO:0000313" key="3">
    <source>
        <dbReference type="Proteomes" id="UP000299102"/>
    </source>
</evidence>
<protein>
    <submittedName>
        <fullName evidence="2">Uncharacterized protein</fullName>
    </submittedName>
</protein>
<feature type="region of interest" description="Disordered" evidence="1">
    <location>
        <begin position="104"/>
        <end position="132"/>
    </location>
</feature>
<dbReference type="AlphaFoldDB" id="A0A4C1W0L3"/>
<comment type="caution">
    <text evidence="2">The sequence shown here is derived from an EMBL/GenBank/DDBJ whole genome shotgun (WGS) entry which is preliminary data.</text>
</comment>
<evidence type="ECO:0000256" key="1">
    <source>
        <dbReference type="SAM" id="MobiDB-lite"/>
    </source>
</evidence>
<organism evidence="2 3">
    <name type="scientific">Eumeta variegata</name>
    <name type="common">Bagworm moth</name>
    <name type="synonym">Eumeta japonica</name>
    <dbReference type="NCBI Taxonomy" id="151549"/>
    <lineage>
        <taxon>Eukaryota</taxon>
        <taxon>Metazoa</taxon>
        <taxon>Ecdysozoa</taxon>
        <taxon>Arthropoda</taxon>
        <taxon>Hexapoda</taxon>
        <taxon>Insecta</taxon>
        <taxon>Pterygota</taxon>
        <taxon>Neoptera</taxon>
        <taxon>Endopterygota</taxon>
        <taxon>Lepidoptera</taxon>
        <taxon>Glossata</taxon>
        <taxon>Ditrysia</taxon>
        <taxon>Tineoidea</taxon>
        <taxon>Psychidae</taxon>
        <taxon>Oiketicinae</taxon>
        <taxon>Eumeta</taxon>
    </lineage>
</organism>